<dbReference type="SUPFAM" id="SSF46785">
    <property type="entry name" value="Winged helix' DNA-binding domain"/>
    <property type="match status" value="1"/>
</dbReference>
<proteinExistence type="predicted"/>
<dbReference type="EMBL" id="JAROCG010000001">
    <property type="protein sequence ID" value="MDN4609577.1"/>
    <property type="molecule type" value="Genomic_DNA"/>
</dbReference>
<reference evidence="5" key="1">
    <citation type="submission" date="2023-06" db="EMBL/GenBank/DDBJ databases">
        <title>MT1 and MT2 Draft Genomes of Novel Species.</title>
        <authorList>
            <person name="Venkateswaran K."/>
        </authorList>
    </citation>
    <scope>NUCLEOTIDE SEQUENCE</scope>
    <source>
        <strain evidence="5">IIF3SC-B10</strain>
    </source>
</reference>
<sequence length="122" mass="12890">MISVDPSSPLSPVEQIRSQLAAQIRTGQIPADARLPPVRQLAADLRVSAGSVAKAYRELESSGLIRTARAAGTRVNPGYATTEPLIQAAENLAHQAIKDGLSLTEAQGLLAHAWAQTRPTSK</sequence>
<keyword evidence="6" id="KW-1185">Reference proteome</keyword>
<keyword evidence="3" id="KW-0804">Transcription</keyword>
<accession>A0ABT8JXJ4</accession>
<gene>
    <name evidence="5" type="ORF">P5G52_01730</name>
</gene>
<keyword evidence="1" id="KW-0805">Transcription regulation</keyword>
<dbReference type="RefSeq" id="WP_301224261.1">
    <property type="nucleotide sequence ID" value="NZ_JAROCG010000001.1"/>
</dbReference>
<organism evidence="5 6">
    <name type="scientific">Arthrobacter burdickii</name>
    <dbReference type="NCBI Taxonomy" id="3035920"/>
    <lineage>
        <taxon>Bacteria</taxon>
        <taxon>Bacillati</taxon>
        <taxon>Actinomycetota</taxon>
        <taxon>Actinomycetes</taxon>
        <taxon>Micrococcales</taxon>
        <taxon>Micrococcaceae</taxon>
        <taxon>Arthrobacter</taxon>
    </lineage>
</organism>
<dbReference type="InterPro" id="IPR036390">
    <property type="entry name" value="WH_DNA-bd_sf"/>
</dbReference>
<dbReference type="InterPro" id="IPR000524">
    <property type="entry name" value="Tscrpt_reg_HTH_GntR"/>
</dbReference>
<dbReference type="InterPro" id="IPR036388">
    <property type="entry name" value="WH-like_DNA-bd_sf"/>
</dbReference>
<dbReference type="PANTHER" id="PTHR38445">
    <property type="entry name" value="HTH-TYPE TRANSCRIPTIONAL REPRESSOR YTRA"/>
    <property type="match status" value="1"/>
</dbReference>
<name>A0ABT8JXJ4_9MICC</name>
<dbReference type="PROSITE" id="PS50949">
    <property type="entry name" value="HTH_GNTR"/>
    <property type="match status" value="1"/>
</dbReference>
<comment type="caution">
    <text evidence="5">The sequence shown here is derived from an EMBL/GenBank/DDBJ whole genome shotgun (WGS) entry which is preliminary data.</text>
</comment>
<dbReference type="Proteomes" id="UP001174209">
    <property type="component" value="Unassembled WGS sequence"/>
</dbReference>
<evidence type="ECO:0000256" key="3">
    <source>
        <dbReference type="ARBA" id="ARBA00023163"/>
    </source>
</evidence>
<evidence type="ECO:0000256" key="2">
    <source>
        <dbReference type="ARBA" id="ARBA00023125"/>
    </source>
</evidence>
<evidence type="ECO:0000259" key="4">
    <source>
        <dbReference type="PROSITE" id="PS50949"/>
    </source>
</evidence>
<evidence type="ECO:0000313" key="5">
    <source>
        <dbReference type="EMBL" id="MDN4609577.1"/>
    </source>
</evidence>
<keyword evidence="2" id="KW-0238">DNA-binding</keyword>
<dbReference type="Pfam" id="PF00392">
    <property type="entry name" value="GntR"/>
    <property type="match status" value="1"/>
</dbReference>
<dbReference type="Gene3D" id="1.10.10.10">
    <property type="entry name" value="Winged helix-like DNA-binding domain superfamily/Winged helix DNA-binding domain"/>
    <property type="match status" value="1"/>
</dbReference>
<dbReference type="CDD" id="cd07377">
    <property type="entry name" value="WHTH_GntR"/>
    <property type="match status" value="1"/>
</dbReference>
<dbReference type="SMART" id="SM00345">
    <property type="entry name" value="HTH_GNTR"/>
    <property type="match status" value="1"/>
</dbReference>
<feature type="domain" description="HTH gntR-type" evidence="4">
    <location>
        <begin position="10"/>
        <end position="78"/>
    </location>
</feature>
<evidence type="ECO:0000256" key="1">
    <source>
        <dbReference type="ARBA" id="ARBA00023015"/>
    </source>
</evidence>
<evidence type="ECO:0000313" key="6">
    <source>
        <dbReference type="Proteomes" id="UP001174209"/>
    </source>
</evidence>
<dbReference type="PANTHER" id="PTHR38445:SF9">
    <property type="entry name" value="HTH-TYPE TRANSCRIPTIONAL REPRESSOR YTRA"/>
    <property type="match status" value="1"/>
</dbReference>
<protein>
    <submittedName>
        <fullName evidence="5">GntR family transcriptional regulator</fullName>
    </submittedName>
</protein>